<evidence type="ECO:0000313" key="5">
    <source>
        <dbReference type="Proteomes" id="UP000284822"/>
    </source>
</evidence>
<dbReference type="EMBL" id="QOCS01000022">
    <property type="protein sequence ID" value="RHW45140.1"/>
    <property type="molecule type" value="Genomic_DNA"/>
</dbReference>
<evidence type="ECO:0000313" key="4">
    <source>
        <dbReference type="EMBL" id="RHW45140.1"/>
    </source>
</evidence>
<accession>A0A417Z350</accession>
<reference evidence="4 5" key="1">
    <citation type="submission" date="2018-07" db="EMBL/GenBank/DDBJ databases">
        <title>Genome sequences of six Lactobacillus spp. isolated from bumble bee guts.</title>
        <authorList>
            <person name="Motta E.V.S."/>
            <person name="Moran N.A."/>
        </authorList>
    </citation>
    <scope>NUCLEOTIDE SEQUENCE [LARGE SCALE GENOMIC DNA]</scope>
    <source>
        <strain evidence="4 5">LV-8.1</strain>
    </source>
</reference>
<dbReference type="SUPFAM" id="SSF55729">
    <property type="entry name" value="Acyl-CoA N-acyltransferases (Nat)"/>
    <property type="match status" value="1"/>
</dbReference>
<evidence type="ECO:0000256" key="1">
    <source>
        <dbReference type="ARBA" id="ARBA00022679"/>
    </source>
</evidence>
<proteinExistence type="predicted"/>
<feature type="domain" description="N-acetyltransferase" evidence="3">
    <location>
        <begin position="4"/>
        <end position="144"/>
    </location>
</feature>
<evidence type="ECO:0000256" key="2">
    <source>
        <dbReference type="ARBA" id="ARBA00023315"/>
    </source>
</evidence>
<name>A0A417Z350_9LACO</name>
<dbReference type="InterPro" id="IPR050680">
    <property type="entry name" value="YpeA/RimI_acetyltransf"/>
</dbReference>
<dbReference type="Gene3D" id="3.40.630.30">
    <property type="match status" value="1"/>
</dbReference>
<dbReference type="GO" id="GO:0016747">
    <property type="term" value="F:acyltransferase activity, transferring groups other than amino-acyl groups"/>
    <property type="evidence" value="ECO:0007669"/>
    <property type="project" value="InterPro"/>
</dbReference>
<gene>
    <name evidence="4" type="ORF">DS832_08505</name>
</gene>
<dbReference type="CDD" id="cd04301">
    <property type="entry name" value="NAT_SF"/>
    <property type="match status" value="1"/>
</dbReference>
<dbReference type="InterPro" id="IPR016181">
    <property type="entry name" value="Acyl_CoA_acyltransferase"/>
</dbReference>
<dbReference type="RefSeq" id="WP_118911184.1">
    <property type="nucleotide sequence ID" value="NZ_QOCS01000022.1"/>
</dbReference>
<dbReference type="InterPro" id="IPR000182">
    <property type="entry name" value="GNAT_dom"/>
</dbReference>
<dbReference type="PANTHER" id="PTHR43420">
    <property type="entry name" value="ACETYLTRANSFERASE"/>
    <property type="match status" value="1"/>
</dbReference>
<keyword evidence="1 4" id="KW-0808">Transferase</keyword>
<keyword evidence="2" id="KW-0012">Acyltransferase</keyword>
<dbReference type="Pfam" id="PF13673">
    <property type="entry name" value="Acetyltransf_10"/>
    <property type="match status" value="1"/>
</dbReference>
<dbReference type="PROSITE" id="PS51186">
    <property type="entry name" value="GNAT"/>
    <property type="match status" value="1"/>
</dbReference>
<comment type="caution">
    <text evidence="4">The sequence shown here is derived from an EMBL/GenBank/DDBJ whole genome shotgun (WGS) entry which is preliminary data.</text>
</comment>
<protein>
    <submittedName>
        <fullName evidence="4">GNAT family N-acetyltransferase</fullName>
    </submittedName>
</protein>
<evidence type="ECO:0000259" key="3">
    <source>
        <dbReference type="PROSITE" id="PS51186"/>
    </source>
</evidence>
<dbReference type="Proteomes" id="UP000284822">
    <property type="component" value="Unassembled WGS sequence"/>
</dbReference>
<organism evidence="4 5">
    <name type="scientific">Bombilactobacillus bombi</name>
    <dbReference type="NCBI Taxonomy" id="1303590"/>
    <lineage>
        <taxon>Bacteria</taxon>
        <taxon>Bacillati</taxon>
        <taxon>Bacillota</taxon>
        <taxon>Bacilli</taxon>
        <taxon>Lactobacillales</taxon>
        <taxon>Lactobacillaceae</taxon>
        <taxon>Bombilactobacillus</taxon>
    </lineage>
</organism>
<dbReference type="AlphaFoldDB" id="A0A417Z350"/>
<sequence>MKILMTNSINSSIYQNSLQIRQEVFVQEQKVPTNIEVDNYEERCTYYVGYINHTPVATARNYLTKDHGWHIQRVAVLKKYRQQGYARELLTFIENQARQQHINYLILGAQDQAQTLYLKQGFTIVGKQFVEAGIKHHTMIKQLTN</sequence>